<keyword evidence="5 13" id="KW-0813">Transport</keyword>
<evidence type="ECO:0000256" key="3">
    <source>
        <dbReference type="ARBA" id="ARBA00011245"/>
    </source>
</evidence>
<gene>
    <name evidence="13" type="primary">lolB</name>
    <name evidence="15" type="ORF">N788_10720</name>
</gene>
<evidence type="ECO:0000256" key="9">
    <source>
        <dbReference type="ARBA" id="ARBA00023139"/>
    </source>
</evidence>
<feature type="chain" id="PRO_5008821123" description="Outer-membrane lipoprotein LolB" evidence="14">
    <location>
        <begin position="27"/>
        <end position="203"/>
    </location>
</feature>
<dbReference type="PROSITE" id="PS51257">
    <property type="entry name" value="PROKAR_LIPOPROTEIN"/>
    <property type="match status" value="1"/>
</dbReference>
<dbReference type="HAMAP" id="MF_00233">
    <property type="entry name" value="LolB"/>
    <property type="match status" value="1"/>
</dbReference>
<evidence type="ECO:0000256" key="8">
    <source>
        <dbReference type="ARBA" id="ARBA00023136"/>
    </source>
</evidence>
<keyword evidence="9 13" id="KW-0564">Palmitate</keyword>
<dbReference type="InterPro" id="IPR029046">
    <property type="entry name" value="LolA/LolB/LppX"/>
</dbReference>
<comment type="subunit">
    <text evidence="3 13">Monomer.</text>
</comment>
<evidence type="ECO:0000256" key="14">
    <source>
        <dbReference type="SAM" id="SignalP"/>
    </source>
</evidence>
<keyword evidence="7 13" id="KW-0653">Protein transport</keyword>
<evidence type="ECO:0000313" key="16">
    <source>
        <dbReference type="Proteomes" id="UP000029085"/>
    </source>
</evidence>
<keyword evidence="11 13" id="KW-0998">Cell outer membrane</keyword>
<dbReference type="GO" id="GO:0015031">
    <property type="term" value="P:protein transport"/>
    <property type="evidence" value="ECO:0007669"/>
    <property type="project" value="UniProtKB-KW"/>
</dbReference>
<evidence type="ECO:0000256" key="2">
    <source>
        <dbReference type="ARBA" id="ARBA00009696"/>
    </source>
</evidence>
<evidence type="ECO:0000256" key="11">
    <source>
        <dbReference type="ARBA" id="ARBA00023237"/>
    </source>
</evidence>
<dbReference type="Gene3D" id="2.50.20.10">
    <property type="entry name" value="Lipoprotein localisation LolA/LolB/LppX"/>
    <property type="match status" value="1"/>
</dbReference>
<keyword evidence="16" id="KW-1185">Reference proteome</keyword>
<evidence type="ECO:0000313" key="15">
    <source>
        <dbReference type="EMBL" id="KFL37151.1"/>
    </source>
</evidence>
<evidence type="ECO:0000256" key="4">
    <source>
        <dbReference type="ARBA" id="ARBA00016202"/>
    </source>
</evidence>
<keyword evidence="6 13" id="KW-0732">Signal</keyword>
<reference evidence="15 16" key="2">
    <citation type="journal article" date="2015" name="Stand. Genomic Sci.">
        <title>High quality draft genomic sequence of Arenimonas donghaensis DSM 18148(T).</title>
        <authorList>
            <person name="Chen F."/>
            <person name="Wang H."/>
            <person name="Cao Y."/>
            <person name="Li X."/>
            <person name="Wang G."/>
        </authorList>
    </citation>
    <scope>NUCLEOTIDE SEQUENCE [LARGE SCALE GENOMIC DNA]</scope>
    <source>
        <strain evidence="15 16">HO3-R19</strain>
    </source>
</reference>
<dbReference type="PATRIC" id="fig|1121014.3.peg.897"/>
<dbReference type="Pfam" id="PF03550">
    <property type="entry name" value="LolB"/>
    <property type="match status" value="1"/>
</dbReference>
<evidence type="ECO:0000256" key="5">
    <source>
        <dbReference type="ARBA" id="ARBA00022448"/>
    </source>
</evidence>
<evidence type="ECO:0000256" key="10">
    <source>
        <dbReference type="ARBA" id="ARBA00023186"/>
    </source>
</evidence>
<evidence type="ECO:0000256" key="13">
    <source>
        <dbReference type="HAMAP-Rule" id="MF_00233"/>
    </source>
</evidence>
<dbReference type="EMBL" id="AVCJ01000006">
    <property type="protein sequence ID" value="KFL37151.1"/>
    <property type="molecule type" value="Genomic_DNA"/>
</dbReference>
<dbReference type="RefSeq" id="WP_034221602.1">
    <property type="nucleotide sequence ID" value="NZ_AVCJ01000006.1"/>
</dbReference>
<feature type="signal peptide" evidence="14">
    <location>
        <begin position="1"/>
        <end position="26"/>
    </location>
</feature>
<comment type="similarity">
    <text evidence="2 13">Belongs to the LolB family.</text>
</comment>
<dbReference type="CDD" id="cd16326">
    <property type="entry name" value="LolB"/>
    <property type="match status" value="1"/>
</dbReference>
<dbReference type="GO" id="GO:0044874">
    <property type="term" value="P:lipoprotein localization to outer membrane"/>
    <property type="evidence" value="ECO:0007669"/>
    <property type="project" value="UniProtKB-UniRule"/>
</dbReference>
<comment type="function">
    <text evidence="13">Plays a critical role in the incorporation of lipoproteins in the outer membrane after they are released by the LolA protein.</text>
</comment>
<dbReference type="SUPFAM" id="SSF89392">
    <property type="entry name" value="Prokaryotic lipoproteins and lipoprotein localization factors"/>
    <property type="match status" value="1"/>
</dbReference>
<evidence type="ECO:0000256" key="6">
    <source>
        <dbReference type="ARBA" id="ARBA00022729"/>
    </source>
</evidence>
<reference evidence="16" key="1">
    <citation type="submission" date="2013-08" db="EMBL/GenBank/DDBJ databases">
        <title>Genome sequencing of Arenimonas donghaensis.</title>
        <authorList>
            <person name="Chen F."/>
            <person name="Wang G."/>
        </authorList>
    </citation>
    <scope>NUCLEOTIDE SEQUENCE [LARGE SCALE GENOMIC DNA]</scope>
    <source>
        <strain evidence="16">HO3-R19</strain>
    </source>
</reference>
<comment type="caution">
    <text evidence="15">The sequence shown here is derived from an EMBL/GenBank/DDBJ whole genome shotgun (WGS) entry which is preliminary data.</text>
</comment>
<proteinExistence type="inferred from homology"/>
<dbReference type="InterPro" id="IPR004565">
    <property type="entry name" value="OM_lipoprot_LolB"/>
</dbReference>
<dbReference type="AlphaFoldDB" id="A0A087MJU8"/>
<dbReference type="OrthoDB" id="9797618at2"/>
<keyword evidence="10 13" id="KW-0143">Chaperone</keyword>
<dbReference type="NCBIfam" id="TIGR00548">
    <property type="entry name" value="lolB"/>
    <property type="match status" value="1"/>
</dbReference>
<accession>A0A087MJU8</accession>
<dbReference type="Proteomes" id="UP000029085">
    <property type="component" value="Unassembled WGS sequence"/>
</dbReference>
<evidence type="ECO:0000256" key="1">
    <source>
        <dbReference type="ARBA" id="ARBA00004459"/>
    </source>
</evidence>
<dbReference type="STRING" id="1121014.N788_10720"/>
<keyword evidence="8 13" id="KW-0472">Membrane</keyword>
<name>A0A087MJU8_9GAMM</name>
<protein>
    <recommendedName>
        <fullName evidence="4 13">Outer-membrane lipoprotein LolB</fullName>
    </recommendedName>
</protein>
<evidence type="ECO:0000256" key="7">
    <source>
        <dbReference type="ARBA" id="ARBA00022927"/>
    </source>
</evidence>
<sequence>MRFLDSRWRWCIPAALVVAVAACAPAPVRTRVDAGLLAAQAAHEAALLAQPDWQLQGRLAVSAAGEGGSGRIDWVQHGEDFDIRLSAPVTRASWRLQGGPGQARLEGLDGGPLAGSDARELLAQATGWDIPVQALAYWVRGSRAPGPAQIEFGPEGRPALIVQQGWTVEYRDWTTDAAPRPRRVFARRDEASVRLAVDAWEVP</sequence>
<dbReference type="GO" id="GO:0009279">
    <property type="term" value="C:cell outer membrane"/>
    <property type="evidence" value="ECO:0007669"/>
    <property type="project" value="UniProtKB-SubCell"/>
</dbReference>
<evidence type="ECO:0000256" key="12">
    <source>
        <dbReference type="ARBA" id="ARBA00023288"/>
    </source>
</evidence>
<organism evidence="15 16">
    <name type="scientific">Arenimonas donghaensis DSM 18148 = HO3-R19</name>
    <dbReference type="NCBI Taxonomy" id="1121014"/>
    <lineage>
        <taxon>Bacteria</taxon>
        <taxon>Pseudomonadati</taxon>
        <taxon>Pseudomonadota</taxon>
        <taxon>Gammaproteobacteria</taxon>
        <taxon>Lysobacterales</taxon>
        <taxon>Lysobacteraceae</taxon>
        <taxon>Arenimonas</taxon>
    </lineage>
</organism>
<comment type="subcellular location">
    <subcellularLocation>
        <location evidence="1 13">Cell outer membrane</location>
        <topology evidence="1 13">Lipid-anchor</topology>
    </subcellularLocation>
</comment>
<keyword evidence="12 13" id="KW-0449">Lipoprotein</keyword>